<organism evidence="2 3">
    <name type="scientific">Pelagicoccus albus</name>
    <dbReference type="NCBI Taxonomy" id="415222"/>
    <lineage>
        <taxon>Bacteria</taxon>
        <taxon>Pseudomonadati</taxon>
        <taxon>Verrucomicrobiota</taxon>
        <taxon>Opitutia</taxon>
        <taxon>Puniceicoccales</taxon>
        <taxon>Pelagicoccaceae</taxon>
        <taxon>Pelagicoccus</taxon>
    </lineage>
</organism>
<reference evidence="2 3" key="1">
    <citation type="submission" date="2020-07" db="EMBL/GenBank/DDBJ databases">
        <authorList>
            <person name="Feng X."/>
        </authorList>
    </citation>
    <scope>NUCLEOTIDE SEQUENCE [LARGE SCALE GENOMIC DNA]</scope>
    <source>
        <strain evidence="2 3">JCM23202</strain>
    </source>
</reference>
<protein>
    <submittedName>
        <fullName evidence="2">Uncharacterized protein</fullName>
    </submittedName>
</protein>
<keyword evidence="3" id="KW-1185">Reference proteome</keyword>
<dbReference type="Proteomes" id="UP000526501">
    <property type="component" value="Unassembled WGS sequence"/>
</dbReference>
<feature type="transmembrane region" description="Helical" evidence="1">
    <location>
        <begin position="98"/>
        <end position="120"/>
    </location>
</feature>
<evidence type="ECO:0000256" key="1">
    <source>
        <dbReference type="SAM" id="Phobius"/>
    </source>
</evidence>
<evidence type="ECO:0000313" key="3">
    <source>
        <dbReference type="Proteomes" id="UP000526501"/>
    </source>
</evidence>
<comment type="caution">
    <text evidence="2">The sequence shown here is derived from an EMBL/GenBank/DDBJ whole genome shotgun (WGS) entry which is preliminary data.</text>
</comment>
<accession>A0A7X1B5I1</accession>
<proteinExistence type="predicted"/>
<keyword evidence="1" id="KW-0812">Transmembrane</keyword>
<name>A0A7X1B5I1_9BACT</name>
<gene>
    <name evidence="2" type="ORF">H5P27_01735</name>
</gene>
<dbReference type="AlphaFoldDB" id="A0A7X1B5I1"/>
<keyword evidence="1" id="KW-1133">Transmembrane helix</keyword>
<keyword evidence="1" id="KW-0472">Membrane</keyword>
<feature type="transmembrane region" description="Helical" evidence="1">
    <location>
        <begin position="129"/>
        <end position="145"/>
    </location>
</feature>
<evidence type="ECO:0000313" key="2">
    <source>
        <dbReference type="EMBL" id="MBC2604770.1"/>
    </source>
</evidence>
<dbReference type="EMBL" id="JACHVC010000001">
    <property type="protein sequence ID" value="MBC2604770.1"/>
    <property type="molecule type" value="Genomic_DNA"/>
</dbReference>
<sequence>MAIYALSGIILIFRNTDAFKVVSQVEETLEPGLDVEGLKEALRMRRFRADEVTEMTIAFESGTYNRLNGQVSYTKKELPYILKKFEEMHKATSDKPLFFLNVFFGVSLLFFVVSSFFMFLPKSKVFRMGLYYTAAGMVLAVVVVYF</sequence>